<dbReference type="InterPro" id="IPR017938">
    <property type="entry name" value="Riboflavin_synthase-like_b-brl"/>
</dbReference>
<feature type="domain" description="FAD-binding FR-type" evidence="2">
    <location>
        <begin position="13"/>
        <end position="139"/>
    </location>
</feature>
<dbReference type="InterPro" id="IPR007037">
    <property type="entry name" value="SIP_rossman_dom"/>
</dbReference>
<dbReference type="PROSITE" id="PS51384">
    <property type="entry name" value="FAD_FR"/>
    <property type="match status" value="1"/>
</dbReference>
<comment type="similarity">
    <text evidence="1">Belongs to the SIP oxidoreductase family.</text>
</comment>
<dbReference type="Gene3D" id="3.40.50.80">
    <property type="entry name" value="Nucleotide-binding domain of ferredoxin-NADP reductase (FNR) module"/>
    <property type="match status" value="1"/>
</dbReference>
<dbReference type="PANTHER" id="PTHR30157:SF0">
    <property type="entry name" value="NADPH-DEPENDENT FERRIC-CHELATE REDUCTASE"/>
    <property type="match status" value="1"/>
</dbReference>
<dbReference type="Gene3D" id="2.40.30.10">
    <property type="entry name" value="Translation factors"/>
    <property type="match status" value="1"/>
</dbReference>
<dbReference type="RefSeq" id="WP_394845917.1">
    <property type="nucleotide sequence ID" value="NZ_CP089982.1"/>
</dbReference>
<dbReference type="InterPro" id="IPR017927">
    <property type="entry name" value="FAD-bd_FR_type"/>
</dbReference>
<dbReference type="SUPFAM" id="SSF63380">
    <property type="entry name" value="Riboflavin synthase domain-like"/>
    <property type="match status" value="1"/>
</dbReference>
<organism evidence="3 4">
    <name type="scientific">Pendulispora brunnea</name>
    <dbReference type="NCBI Taxonomy" id="2905690"/>
    <lineage>
        <taxon>Bacteria</taxon>
        <taxon>Pseudomonadati</taxon>
        <taxon>Myxococcota</taxon>
        <taxon>Myxococcia</taxon>
        <taxon>Myxococcales</taxon>
        <taxon>Sorangiineae</taxon>
        <taxon>Pendulisporaceae</taxon>
        <taxon>Pendulispora</taxon>
    </lineage>
</organism>
<sequence>MTQTLSSQPSPRPPTVRFRTVRVRRIQTMTPHMLRITLGGEAISDLVTYGNDQHIKLYFQRPGVKLPEPFTSETFMALPRSQRPTLRTYTIREHRPAEGEIDIDFVLHEDAGPASHWARNAKLGDSLTFAGPRGAYQVDRQLDALWLVADETGLPAAFAILETLPPGVYAQAFFEVDNVREEQPLNTRANVNVVWVYRHGVPPGESDVLLDAVRNTTLPAGKVAAWVACEMSVARSLRHHLTEVRGIPNDRVKWVGYWERGQSEDDAYDEAQRAAQAKG</sequence>
<evidence type="ECO:0000313" key="3">
    <source>
        <dbReference type="EMBL" id="WXA95310.1"/>
    </source>
</evidence>
<evidence type="ECO:0000259" key="2">
    <source>
        <dbReference type="PROSITE" id="PS51384"/>
    </source>
</evidence>
<dbReference type="Pfam" id="PF08021">
    <property type="entry name" value="FAD_binding_9"/>
    <property type="match status" value="1"/>
</dbReference>
<dbReference type="EMBL" id="CP089982">
    <property type="protein sequence ID" value="WXA95310.1"/>
    <property type="molecule type" value="Genomic_DNA"/>
</dbReference>
<evidence type="ECO:0000313" key="4">
    <source>
        <dbReference type="Proteomes" id="UP001379533"/>
    </source>
</evidence>
<evidence type="ECO:0000256" key="1">
    <source>
        <dbReference type="ARBA" id="ARBA00035644"/>
    </source>
</evidence>
<dbReference type="InterPro" id="IPR013113">
    <property type="entry name" value="SIP_FAD-bd"/>
</dbReference>
<dbReference type="Proteomes" id="UP001379533">
    <property type="component" value="Chromosome"/>
</dbReference>
<name>A0ABZ2K9F0_9BACT</name>
<dbReference type="PANTHER" id="PTHR30157">
    <property type="entry name" value="FERRIC REDUCTASE, NADPH-DEPENDENT"/>
    <property type="match status" value="1"/>
</dbReference>
<dbReference type="InterPro" id="IPR039261">
    <property type="entry name" value="FNR_nucleotide-bd"/>
</dbReference>
<dbReference type="Pfam" id="PF04954">
    <property type="entry name" value="SIP"/>
    <property type="match status" value="1"/>
</dbReference>
<reference evidence="3 4" key="1">
    <citation type="submission" date="2021-12" db="EMBL/GenBank/DDBJ databases">
        <title>Discovery of the Pendulisporaceae a myxobacterial family with distinct sporulation behavior and unique specialized metabolism.</title>
        <authorList>
            <person name="Garcia R."/>
            <person name="Popoff A."/>
            <person name="Bader C.D."/>
            <person name="Loehr J."/>
            <person name="Walesch S."/>
            <person name="Walt C."/>
            <person name="Boldt J."/>
            <person name="Bunk B."/>
            <person name="Haeckl F.J.F.P.J."/>
            <person name="Gunesch A.P."/>
            <person name="Birkelbach J."/>
            <person name="Nuebel U."/>
            <person name="Pietschmann T."/>
            <person name="Bach T."/>
            <person name="Mueller R."/>
        </authorList>
    </citation>
    <scope>NUCLEOTIDE SEQUENCE [LARGE SCALE GENOMIC DNA]</scope>
    <source>
        <strain evidence="3 4">MSr12523</strain>
    </source>
</reference>
<dbReference type="CDD" id="cd06193">
    <property type="entry name" value="siderophore_interacting"/>
    <property type="match status" value="1"/>
</dbReference>
<proteinExistence type="inferred from homology"/>
<keyword evidence="4" id="KW-1185">Reference proteome</keyword>
<gene>
    <name evidence="3" type="ORF">LZC95_00455</name>
</gene>
<protein>
    <submittedName>
        <fullName evidence="3">Siderophore-interacting protein</fullName>
    </submittedName>
</protein>
<dbReference type="InterPro" id="IPR039374">
    <property type="entry name" value="SIP_fam"/>
</dbReference>
<accession>A0ABZ2K9F0</accession>